<dbReference type="HOGENOM" id="CLU_2516121_0_0_1"/>
<evidence type="ECO:0000313" key="3">
    <source>
        <dbReference type="EnsemblPlants" id="KEH17630"/>
    </source>
</evidence>
<organism evidence="2 4">
    <name type="scientific">Medicago truncatula</name>
    <name type="common">Barrel medic</name>
    <name type="synonym">Medicago tribuloides</name>
    <dbReference type="NCBI Taxonomy" id="3880"/>
    <lineage>
        <taxon>Eukaryota</taxon>
        <taxon>Viridiplantae</taxon>
        <taxon>Streptophyta</taxon>
        <taxon>Embryophyta</taxon>
        <taxon>Tracheophyta</taxon>
        <taxon>Spermatophyta</taxon>
        <taxon>Magnoliopsida</taxon>
        <taxon>eudicotyledons</taxon>
        <taxon>Gunneridae</taxon>
        <taxon>Pentapetalae</taxon>
        <taxon>rosids</taxon>
        <taxon>fabids</taxon>
        <taxon>Fabales</taxon>
        <taxon>Fabaceae</taxon>
        <taxon>Papilionoideae</taxon>
        <taxon>50 kb inversion clade</taxon>
        <taxon>NPAAA clade</taxon>
        <taxon>Hologalegina</taxon>
        <taxon>IRL clade</taxon>
        <taxon>Trifolieae</taxon>
        <taxon>Medicago</taxon>
    </lineage>
</organism>
<evidence type="ECO:0000313" key="2">
    <source>
        <dbReference type="EMBL" id="KEH17630.1"/>
    </source>
</evidence>
<protein>
    <submittedName>
        <fullName evidence="2 3">Uncharacterized protein</fullName>
    </submittedName>
</protein>
<dbReference type="EnsemblPlants" id="KEH17630">
    <property type="protein sequence ID" value="KEH17630"/>
    <property type="gene ID" value="MTR_0004s0450"/>
</dbReference>
<sequence length="85" mass="9592">MYYALETLHEGTDEVNQSKINTLLQQGVKESQDLNTLGITTFFGKLKNHEHKILRPKANEEDVKKKKKKSITLKASTSMATSASR</sequence>
<feature type="region of interest" description="Disordered" evidence="1">
    <location>
        <begin position="57"/>
        <end position="85"/>
    </location>
</feature>
<accession>A0A072TVS8</accession>
<evidence type="ECO:0000256" key="1">
    <source>
        <dbReference type="SAM" id="MobiDB-lite"/>
    </source>
</evidence>
<gene>
    <name evidence="2" type="ORF">MTR_0004s0450</name>
</gene>
<proteinExistence type="predicted"/>
<dbReference type="Proteomes" id="UP000002051">
    <property type="component" value="Unassembled WGS sequence"/>
</dbReference>
<dbReference type="EMBL" id="KL402729">
    <property type="protein sequence ID" value="KEH17630.1"/>
    <property type="molecule type" value="Genomic_DNA"/>
</dbReference>
<name>A0A072TVS8_MEDTR</name>
<reference evidence="2 4" key="2">
    <citation type="journal article" date="2014" name="BMC Genomics">
        <title>An improved genome release (version Mt4.0) for the model legume Medicago truncatula.</title>
        <authorList>
            <person name="Tang H."/>
            <person name="Krishnakumar V."/>
            <person name="Bidwell S."/>
            <person name="Rosen B."/>
            <person name="Chan A."/>
            <person name="Zhou S."/>
            <person name="Gentzbittel L."/>
            <person name="Childs K.L."/>
            <person name="Yandell M."/>
            <person name="Gundlach H."/>
            <person name="Mayer K.F."/>
            <person name="Schwartz D.C."/>
            <person name="Town C.D."/>
        </authorList>
    </citation>
    <scope>GENOME REANNOTATION</scope>
    <source>
        <strain evidence="2">A17</strain>
        <strain evidence="3 4">cv. Jemalong A17</strain>
    </source>
</reference>
<reference evidence="2 4" key="1">
    <citation type="journal article" date="2011" name="Nature">
        <title>The Medicago genome provides insight into the evolution of rhizobial symbioses.</title>
        <authorList>
            <person name="Young N.D."/>
            <person name="Debelle F."/>
            <person name="Oldroyd G.E."/>
            <person name="Geurts R."/>
            <person name="Cannon S.B."/>
            <person name="Udvardi M.K."/>
            <person name="Benedito V.A."/>
            <person name="Mayer K.F."/>
            <person name="Gouzy J."/>
            <person name="Schoof H."/>
            <person name="Van de Peer Y."/>
            <person name="Proost S."/>
            <person name="Cook D.R."/>
            <person name="Meyers B.C."/>
            <person name="Spannagl M."/>
            <person name="Cheung F."/>
            <person name="De Mita S."/>
            <person name="Krishnakumar V."/>
            <person name="Gundlach H."/>
            <person name="Zhou S."/>
            <person name="Mudge J."/>
            <person name="Bharti A.K."/>
            <person name="Murray J.D."/>
            <person name="Naoumkina M.A."/>
            <person name="Rosen B."/>
            <person name="Silverstein K.A."/>
            <person name="Tang H."/>
            <person name="Rombauts S."/>
            <person name="Zhao P.X."/>
            <person name="Zhou P."/>
            <person name="Barbe V."/>
            <person name="Bardou P."/>
            <person name="Bechner M."/>
            <person name="Bellec A."/>
            <person name="Berger A."/>
            <person name="Berges H."/>
            <person name="Bidwell S."/>
            <person name="Bisseling T."/>
            <person name="Choisne N."/>
            <person name="Couloux A."/>
            <person name="Denny R."/>
            <person name="Deshpande S."/>
            <person name="Dai X."/>
            <person name="Doyle J.J."/>
            <person name="Dudez A.M."/>
            <person name="Farmer A.D."/>
            <person name="Fouteau S."/>
            <person name="Franken C."/>
            <person name="Gibelin C."/>
            <person name="Gish J."/>
            <person name="Goldstein S."/>
            <person name="Gonzalez A.J."/>
            <person name="Green P.J."/>
            <person name="Hallab A."/>
            <person name="Hartog M."/>
            <person name="Hua A."/>
            <person name="Humphray S.J."/>
            <person name="Jeong D.H."/>
            <person name="Jing Y."/>
            <person name="Jocker A."/>
            <person name="Kenton S.M."/>
            <person name="Kim D.J."/>
            <person name="Klee K."/>
            <person name="Lai H."/>
            <person name="Lang C."/>
            <person name="Lin S."/>
            <person name="Macmil S.L."/>
            <person name="Magdelenat G."/>
            <person name="Matthews L."/>
            <person name="McCorrison J."/>
            <person name="Monaghan E.L."/>
            <person name="Mun J.H."/>
            <person name="Najar F.Z."/>
            <person name="Nicholson C."/>
            <person name="Noirot C."/>
            <person name="O'Bleness M."/>
            <person name="Paule C.R."/>
            <person name="Poulain J."/>
            <person name="Prion F."/>
            <person name="Qin B."/>
            <person name="Qu C."/>
            <person name="Retzel E.F."/>
            <person name="Riddle C."/>
            <person name="Sallet E."/>
            <person name="Samain S."/>
            <person name="Samson N."/>
            <person name="Sanders I."/>
            <person name="Saurat O."/>
            <person name="Scarpelli C."/>
            <person name="Schiex T."/>
            <person name="Segurens B."/>
            <person name="Severin A.J."/>
            <person name="Sherrier D.J."/>
            <person name="Shi R."/>
            <person name="Sims S."/>
            <person name="Singer S.R."/>
            <person name="Sinharoy S."/>
            <person name="Sterck L."/>
            <person name="Viollet A."/>
            <person name="Wang B.B."/>
            <person name="Wang K."/>
            <person name="Wang M."/>
            <person name="Wang X."/>
            <person name="Warfsmann J."/>
            <person name="Weissenbach J."/>
            <person name="White D.D."/>
            <person name="White J.D."/>
            <person name="Wiley G.B."/>
            <person name="Wincker P."/>
            <person name="Xing Y."/>
            <person name="Yang L."/>
            <person name="Yao Z."/>
            <person name="Ying F."/>
            <person name="Zhai J."/>
            <person name="Zhou L."/>
            <person name="Zuber A."/>
            <person name="Denarie J."/>
            <person name="Dixon R.A."/>
            <person name="May G.D."/>
            <person name="Schwartz D.C."/>
            <person name="Rogers J."/>
            <person name="Quetier F."/>
            <person name="Town C.D."/>
            <person name="Roe B.A."/>
        </authorList>
    </citation>
    <scope>NUCLEOTIDE SEQUENCE [LARGE SCALE GENOMIC DNA]</scope>
    <source>
        <strain evidence="2">A17</strain>
        <strain evidence="3 4">cv. Jemalong A17</strain>
    </source>
</reference>
<keyword evidence="4" id="KW-1185">Reference proteome</keyword>
<feature type="compositionally biased region" description="Polar residues" evidence="1">
    <location>
        <begin position="73"/>
        <end position="85"/>
    </location>
</feature>
<evidence type="ECO:0000313" key="4">
    <source>
        <dbReference type="Proteomes" id="UP000002051"/>
    </source>
</evidence>
<dbReference type="AlphaFoldDB" id="A0A072TVS8"/>
<reference evidence="3" key="3">
    <citation type="submission" date="2015-06" db="UniProtKB">
        <authorList>
            <consortium name="EnsemblPlants"/>
        </authorList>
    </citation>
    <scope>IDENTIFICATION</scope>
    <source>
        <strain evidence="3">cv. Jemalong A17</strain>
    </source>
</reference>